<keyword evidence="1" id="KW-1133">Transmembrane helix</keyword>
<dbReference type="WBParaSite" id="L893_g15990.t1">
    <property type="protein sequence ID" value="L893_g15990.t1"/>
    <property type="gene ID" value="L893_g15990"/>
</dbReference>
<evidence type="ECO:0000256" key="1">
    <source>
        <dbReference type="SAM" id="Phobius"/>
    </source>
</evidence>
<dbReference type="AlphaFoldDB" id="A0A1I7YG11"/>
<feature type="transmembrane region" description="Helical" evidence="1">
    <location>
        <begin position="76"/>
        <end position="102"/>
    </location>
</feature>
<evidence type="ECO:0000313" key="3">
    <source>
        <dbReference type="WBParaSite" id="L893_g15990.t1"/>
    </source>
</evidence>
<proteinExistence type="predicted"/>
<protein>
    <submittedName>
        <fullName evidence="3">Bestrophin homolog</fullName>
    </submittedName>
</protein>
<evidence type="ECO:0000313" key="2">
    <source>
        <dbReference type="Proteomes" id="UP000095287"/>
    </source>
</evidence>
<keyword evidence="1" id="KW-0472">Membrane</keyword>
<organism evidence="2 3">
    <name type="scientific">Steinernema glaseri</name>
    <dbReference type="NCBI Taxonomy" id="37863"/>
    <lineage>
        <taxon>Eukaryota</taxon>
        <taxon>Metazoa</taxon>
        <taxon>Ecdysozoa</taxon>
        <taxon>Nematoda</taxon>
        <taxon>Chromadorea</taxon>
        <taxon>Rhabditida</taxon>
        <taxon>Tylenchina</taxon>
        <taxon>Panagrolaimomorpha</taxon>
        <taxon>Strongyloidoidea</taxon>
        <taxon>Steinernematidae</taxon>
        <taxon>Steinernema</taxon>
    </lineage>
</organism>
<keyword evidence="1" id="KW-0812">Transmembrane</keyword>
<sequence length="190" mass="22023">MIIDFLYHVARYLLHQFALLKSKVQRTLECGEEPQTEMDRSRLPIENRNESTELSYAHPVPFTDVFIRMEDIVLPFWTAMFMVVILTLMAHAWLFAVLIYIGMIKNPFRCKRSSVKKSDNAFVLPGGAEYADSRTSDLDPLLPAEFGDLLLLEEQNMESEYINNANYFLDNPEDDDDQAHIFPRGLWALN</sequence>
<reference evidence="3" key="1">
    <citation type="submission" date="2016-11" db="UniProtKB">
        <authorList>
            <consortium name="WormBaseParasite"/>
        </authorList>
    </citation>
    <scope>IDENTIFICATION</scope>
</reference>
<accession>A0A1I7YG11</accession>
<name>A0A1I7YG11_9BILA</name>
<dbReference type="Proteomes" id="UP000095287">
    <property type="component" value="Unplaced"/>
</dbReference>
<keyword evidence="2" id="KW-1185">Reference proteome</keyword>